<keyword evidence="2" id="KW-1185">Reference proteome</keyword>
<dbReference type="Proteomes" id="UP000812440">
    <property type="component" value="Chromosome 6"/>
</dbReference>
<proteinExistence type="predicted"/>
<gene>
    <name evidence="1" type="ORF">GDO86_011849</name>
</gene>
<name>A0A8T2JHZ9_9PIPI</name>
<comment type="caution">
    <text evidence="1">The sequence shown here is derived from an EMBL/GenBank/DDBJ whole genome shotgun (WGS) entry which is preliminary data.</text>
</comment>
<evidence type="ECO:0000313" key="2">
    <source>
        <dbReference type="Proteomes" id="UP000812440"/>
    </source>
</evidence>
<accession>A0A8T2JHZ9</accession>
<dbReference type="EMBL" id="JAACNH010000005">
    <property type="protein sequence ID" value="KAG8443193.1"/>
    <property type="molecule type" value="Genomic_DNA"/>
</dbReference>
<evidence type="ECO:0000313" key="1">
    <source>
        <dbReference type="EMBL" id="KAG8443193.1"/>
    </source>
</evidence>
<organism evidence="1 2">
    <name type="scientific">Hymenochirus boettgeri</name>
    <name type="common">Congo dwarf clawed frog</name>
    <dbReference type="NCBI Taxonomy" id="247094"/>
    <lineage>
        <taxon>Eukaryota</taxon>
        <taxon>Metazoa</taxon>
        <taxon>Chordata</taxon>
        <taxon>Craniata</taxon>
        <taxon>Vertebrata</taxon>
        <taxon>Euteleostomi</taxon>
        <taxon>Amphibia</taxon>
        <taxon>Batrachia</taxon>
        <taxon>Anura</taxon>
        <taxon>Pipoidea</taxon>
        <taxon>Pipidae</taxon>
        <taxon>Pipinae</taxon>
        <taxon>Hymenochirus</taxon>
    </lineage>
</organism>
<reference evidence="1" key="1">
    <citation type="thesis" date="2020" institute="ProQuest LLC" country="789 East Eisenhower Parkway, Ann Arbor, MI, USA">
        <title>Comparative Genomics and Chromosome Evolution.</title>
        <authorList>
            <person name="Mudd A.B."/>
        </authorList>
    </citation>
    <scope>NUCLEOTIDE SEQUENCE</scope>
    <source>
        <strain evidence="1">Female2</strain>
        <tissue evidence="1">Blood</tissue>
    </source>
</reference>
<dbReference type="AlphaFoldDB" id="A0A8T2JHZ9"/>
<sequence>MKRYFKKPVIPNAPEPMFPLRNLFCSMLLCTTENVHVQASFSNMFDVLFIYIHKWRHSQDHKGPSSGYCIIIVYSLIYHTRCKHYL</sequence>
<protein>
    <submittedName>
        <fullName evidence="1">Uncharacterized protein</fullName>
    </submittedName>
</protein>